<dbReference type="Gene3D" id="3.30.760.10">
    <property type="entry name" value="RNA Cap, Translation Initiation Factor Eif4e"/>
    <property type="match status" value="1"/>
</dbReference>
<dbReference type="GO" id="GO:0003743">
    <property type="term" value="F:translation initiation factor activity"/>
    <property type="evidence" value="ECO:0007669"/>
    <property type="project" value="UniProtKB-KW"/>
</dbReference>
<evidence type="ECO:0000256" key="5">
    <source>
        <dbReference type="ARBA" id="ARBA00022917"/>
    </source>
</evidence>
<accession>A0A7S0MT59</accession>
<keyword evidence="2 6" id="KW-0396">Initiation factor</keyword>
<dbReference type="GO" id="GO:0016281">
    <property type="term" value="C:eukaryotic translation initiation factor 4F complex"/>
    <property type="evidence" value="ECO:0007669"/>
    <property type="project" value="TreeGrafter"/>
</dbReference>
<dbReference type="PANTHER" id="PTHR11960">
    <property type="entry name" value="EUKARYOTIC TRANSLATION INITIATION FACTOR 4E RELATED"/>
    <property type="match status" value="1"/>
</dbReference>
<evidence type="ECO:0000256" key="1">
    <source>
        <dbReference type="ARBA" id="ARBA00009860"/>
    </source>
</evidence>
<organism evidence="7">
    <name type="scientific">Cryptomonas curvata</name>
    <dbReference type="NCBI Taxonomy" id="233186"/>
    <lineage>
        <taxon>Eukaryota</taxon>
        <taxon>Cryptophyceae</taxon>
        <taxon>Cryptomonadales</taxon>
        <taxon>Cryptomonadaceae</taxon>
        <taxon>Cryptomonas</taxon>
    </lineage>
</organism>
<name>A0A7S0MT59_9CRYP</name>
<keyword evidence="3" id="KW-0810">Translation regulation</keyword>
<dbReference type="GO" id="GO:0000340">
    <property type="term" value="F:RNA 7-methylguanosine cap binding"/>
    <property type="evidence" value="ECO:0007669"/>
    <property type="project" value="TreeGrafter"/>
</dbReference>
<comment type="similarity">
    <text evidence="1 6">Belongs to the eukaryotic initiation factor 4E family.</text>
</comment>
<evidence type="ECO:0000313" key="7">
    <source>
        <dbReference type="EMBL" id="CAD8650628.1"/>
    </source>
</evidence>
<dbReference type="Pfam" id="PF01652">
    <property type="entry name" value="IF4E"/>
    <property type="match status" value="1"/>
</dbReference>
<dbReference type="EMBL" id="HBEZ01048592">
    <property type="protein sequence ID" value="CAD8650628.1"/>
    <property type="molecule type" value="Transcribed_RNA"/>
</dbReference>
<proteinExistence type="inferred from homology"/>
<evidence type="ECO:0000256" key="2">
    <source>
        <dbReference type="ARBA" id="ARBA00022540"/>
    </source>
</evidence>
<sequence>MIINRLKYNWTFWFDRPDLKISDDNWDQFLIKIDSFQTIEKFWSLFNNILLPSYIQPGVNFHLFKSEIEPKWEDIYNLNGGKWMLTVSKQFDLFTNTIWEKTIIAIIGGAFDDISMENTNGVVLSVRKGIIKIAIWTKNSLNKNIQMKIGIIWKKLIKKNLYGNNLILEYFPHTNILSN</sequence>
<dbReference type="PANTHER" id="PTHR11960:SF8">
    <property type="entry name" value="EUKARYOTIC TRANSLATION INITIATION FACTOR 4E1-RELATED"/>
    <property type="match status" value="1"/>
</dbReference>
<evidence type="ECO:0000256" key="6">
    <source>
        <dbReference type="RuleBase" id="RU004374"/>
    </source>
</evidence>
<dbReference type="InterPro" id="IPR001040">
    <property type="entry name" value="TIF_eIF_4E"/>
</dbReference>
<dbReference type="SUPFAM" id="SSF55418">
    <property type="entry name" value="eIF4e-like"/>
    <property type="match status" value="1"/>
</dbReference>
<dbReference type="AlphaFoldDB" id="A0A7S0MT59"/>
<dbReference type="InterPro" id="IPR023398">
    <property type="entry name" value="TIF_eIF4e-like"/>
</dbReference>
<evidence type="ECO:0000256" key="3">
    <source>
        <dbReference type="ARBA" id="ARBA00022845"/>
    </source>
</evidence>
<evidence type="ECO:0000256" key="4">
    <source>
        <dbReference type="ARBA" id="ARBA00022884"/>
    </source>
</evidence>
<reference evidence="7" key="1">
    <citation type="submission" date="2021-01" db="EMBL/GenBank/DDBJ databases">
        <authorList>
            <person name="Corre E."/>
            <person name="Pelletier E."/>
            <person name="Niang G."/>
            <person name="Scheremetjew M."/>
            <person name="Finn R."/>
            <person name="Kale V."/>
            <person name="Holt S."/>
            <person name="Cochrane G."/>
            <person name="Meng A."/>
            <person name="Brown T."/>
            <person name="Cohen L."/>
        </authorList>
    </citation>
    <scope>NUCLEOTIDE SEQUENCE</scope>
    <source>
        <strain evidence="7">CCAP979/52</strain>
    </source>
</reference>
<gene>
    <name evidence="7" type="ORF">CCUR1050_LOCUS26712</name>
</gene>
<protein>
    <submittedName>
        <fullName evidence="7">Uncharacterized protein</fullName>
    </submittedName>
</protein>
<dbReference type="GO" id="GO:0006417">
    <property type="term" value="P:regulation of translation"/>
    <property type="evidence" value="ECO:0007669"/>
    <property type="project" value="UniProtKB-KW"/>
</dbReference>
<keyword evidence="5 6" id="KW-0648">Protein biosynthesis</keyword>
<keyword evidence="4 6" id="KW-0694">RNA-binding</keyword>